<dbReference type="VEuPathDB" id="VectorBase:ASTE000631"/>
<dbReference type="Proteomes" id="UP000076408">
    <property type="component" value="Unassembled WGS sequence"/>
</dbReference>
<name>A0A182YS24_ANOST</name>
<protein>
    <recommendedName>
        <fullName evidence="1">Transposable element P transposase-like GTP-binding insertion domain-containing protein</fullName>
    </recommendedName>
</protein>
<proteinExistence type="predicted"/>
<evidence type="ECO:0000313" key="2">
    <source>
        <dbReference type="EnsemblMetazoa" id="ASTEI11260-PA"/>
    </source>
</evidence>
<dbReference type="VEuPathDB" id="VectorBase:ASTEI11260"/>
<reference evidence="3" key="1">
    <citation type="journal article" date="2014" name="Genome Biol.">
        <title>Genome analysis of a major urban malaria vector mosquito, Anopheles stephensi.</title>
        <authorList>
            <person name="Jiang X."/>
            <person name="Peery A."/>
            <person name="Hall A.B."/>
            <person name="Sharma A."/>
            <person name="Chen X.G."/>
            <person name="Waterhouse R.M."/>
            <person name="Komissarov A."/>
            <person name="Riehle M.M."/>
            <person name="Shouche Y."/>
            <person name="Sharakhova M.V."/>
            <person name="Lawson D."/>
            <person name="Pakpour N."/>
            <person name="Arensburger P."/>
            <person name="Davidson V.L."/>
            <person name="Eiglmeier K."/>
            <person name="Emrich S."/>
            <person name="George P."/>
            <person name="Kennedy R.C."/>
            <person name="Mane S.P."/>
            <person name="Maslen G."/>
            <person name="Oringanje C."/>
            <person name="Qi Y."/>
            <person name="Settlage R."/>
            <person name="Tojo M."/>
            <person name="Tubio J.M."/>
            <person name="Unger M.F."/>
            <person name="Wang B."/>
            <person name="Vernick K.D."/>
            <person name="Ribeiro J.M."/>
            <person name="James A.A."/>
            <person name="Michel K."/>
            <person name="Riehle M.A."/>
            <person name="Luckhart S."/>
            <person name="Sharakhov I.V."/>
            <person name="Tu Z."/>
        </authorList>
    </citation>
    <scope>NUCLEOTIDE SEQUENCE [LARGE SCALE GENOMIC DNA]</scope>
    <source>
        <strain evidence="3">Indian</strain>
    </source>
</reference>
<keyword evidence="3" id="KW-1185">Reference proteome</keyword>
<dbReference type="EnsemblMetazoa" id="ASTEI11260-RA">
    <property type="protein sequence ID" value="ASTEI11260-PA"/>
    <property type="gene ID" value="ASTEI11260"/>
</dbReference>
<reference evidence="2" key="2">
    <citation type="submission" date="2020-05" db="UniProtKB">
        <authorList>
            <consortium name="EnsemblMetazoa"/>
        </authorList>
    </citation>
    <scope>IDENTIFICATION</scope>
    <source>
        <strain evidence="2">Indian</strain>
    </source>
</reference>
<dbReference type="OMA" id="LANVCHP"/>
<dbReference type="AlphaFoldDB" id="A0A182YS24"/>
<dbReference type="InterPro" id="IPR048366">
    <property type="entry name" value="TNP-like_GBD"/>
</dbReference>
<accession>A0A182YS24</accession>
<evidence type="ECO:0000259" key="1">
    <source>
        <dbReference type="Pfam" id="PF21788"/>
    </source>
</evidence>
<dbReference type="Pfam" id="PF21788">
    <property type="entry name" value="TNP-like_GBD"/>
    <property type="match status" value="1"/>
</dbReference>
<feature type="domain" description="Transposable element P transposase-like GTP-binding insertion" evidence="1">
    <location>
        <begin position="4"/>
        <end position="80"/>
    </location>
</feature>
<organism evidence="2 3">
    <name type="scientific">Anopheles stephensi</name>
    <name type="common">Indo-Pakistan malaria mosquito</name>
    <dbReference type="NCBI Taxonomy" id="30069"/>
    <lineage>
        <taxon>Eukaryota</taxon>
        <taxon>Metazoa</taxon>
        <taxon>Ecdysozoa</taxon>
        <taxon>Arthropoda</taxon>
        <taxon>Hexapoda</taxon>
        <taxon>Insecta</taxon>
        <taxon>Pterygota</taxon>
        <taxon>Neoptera</taxon>
        <taxon>Endopterygota</taxon>
        <taxon>Diptera</taxon>
        <taxon>Nematocera</taxon>
        <taxon>Culicoidea</taxon>
        <taxon>Culicidae</taxon>
        <taxon>Anophelinae</taxon>
        <taxon>Anopheles</taxon>
    </lineage>
</organism>
<evidence type="ECO:0000313" key="3">
    <source>
        <dbReference type="Proteomes" id="UP000076408"/>
    </source>
</evidence>
<sequence length="169" mass="19845">MKSEMMPVFKINKGHLEMTSQEKQNVRRAAQLLSRTTAIALRRYFQNQTAIDLANFIEKIDLWFSISNSYSPLAKLDYKKSYSGTEDQIKGLDDMFELMLNSTVLGKNNMQTFQKSILMQITSLKMLFNDMKEKHNVKFLSTYKLNQDVLKTFSLSFDKEEEFMTIRHQ</sequence>
<dbReference type="STRING" id="30069.A0A182YS24"/>